<keyword evidence="4" id="KW-0949">S-adenosyl-L-methionine</keyword>
<feature type="domain" description="N6 adenine-specific DNA methyltransferase N-terminal" evidence="8">
    <location>
        <begin position="13"/>
        <end position="143"/>
    </location>
</feature>
<dbReference type="Gene3D" id="3.40.50.150">
    <property type="entry name" value="Vaccinia Virus protein VP39"/>
    <property type="match status" value="1"/>
</dbReference>
<keyword evidence="5" id="KW-0680">Restriction system</keyword>
<evidence type="ECO:0000259" key="7">
    <source>
        <dbReference type="Pfam" id="PF02384"/>
    </source>
</evidence>
<accession>F1T8H2</accession>
<dbReference type="InterPro" id="IPR051537">
    <property type="entry name" value="DNA_Adenine_Mtase"/>
</dbReference>
<comment type="caution">
    <text evidence="9">The sequence shown here is derived from an EMBL/GenBank/DDBJ whole genome shotgun (WGS) entry which is preliminary data.</text>
</comment>
<feature type="domain" description="DNA methylase adenine-specific" evidence="7">
    <location>
        <begin position="157"/>
        <end position="454"/>
    </location>
</feature>
<dbReference type="PANTHER" id="PTHR42933">
    <property type="entry name" value="SLR6095 PROTEIN"/>
    <property type="match status" value="1"/>
</dbReference>
<dbReference type="PROSITE" id="PS00092">
    <property type="entry name" value="N6_MTASE"/>
    <property type="match status" value="1"/>
</dbReference>
<name>F1T8H2_9FIRM</name>
<dbReference type="GO" id="GO:0009307">
    <property type="term" value="P:DNA restriction-modification system"/>
    <property type="evidence" value="ECO:0007669"/>
    <property type="project" value="UniProtKB-KW"/>
</dbReference>
<dbReference type="Pfam" id="PF02384">
    <property type="entry name" value="N6_Mtase"/>
    <property type="match status" value="1"/>
</dbReference>
<comment type="catalytic activity">
    <reaction evidence="6">
        <text>a 2'-deoxyadenosine in DNA + S-adenosyl-L-methionine = an N(6)-methyl-2'-deoxyadenosine in DNA + S-adenosyl-L-homocysteine + H(+)</text>
        <dbReference type="Rhea" id="RHEA:15197"/>
        <dbReference type="Rhea" id="RHEA-COMP:12418"/>
        <dbReference type="Rhea" id="RHEA-COMP:12419"/>
        <dbReference type="ChEBI" id="CHEBI:15378"/>
        <dbReference type="ChEBI" id="CHEBI:57856"/>
        <dbReference type="ChEBI" id="CHEBI:59789"/>
        <dbReference type="ChEBI" id="CHEBI:90615"/>
        <dbReference type="ChEBI" id="CHEBI:90616"/>
        <dbReference type="EC" id="2.1.1.72"/>
    </reaction>
</comment>
<dbReference type="SUPFAM" id="SSF53335">
    <property type="entry name" value="S-adenosyl-L-methionine-dependent methyltransferases"/>
    <property type="match status" value="1"/>
</dbReference>
<dbReference type="GO" id="GO:0003677">
    <property type="term" value="F:DNA binding"/>
    <property type="evidence" value="ECO:0007669"/>
    <property type="project" value="InterPro"/>
</dbReference>
<dbReference type="GO" id="GO:0008170">
    <property type="term" value="F:N-methyltransferase activity"/>
    <property type="evidence" value="ECO:0007669"/>
    <property type="project" value="InterPro"/>
</dbReference>
<evidence type="ECO:0000256" key="4">
    <source>
        <dbReference type="ARBA" id="ARBA00022691"/>
    </source>
</evidence>
<dbReference type="InterPro" id="IPR022749">
    <property type="entry name" value="D12N6_MeTrfase_N"/>
</dbReference>
<evidence type="ECO:0000256" key="5">
    <source>
        <dbReference type="ARBA" id="ARBA00022747"/>
    </source>
</evidence>
<dbReference type="InterPro" id="IPR029063">
    <property type="entry name" value="SAM-dependent_MTases_sf"/>
</dbReference>
<evidence type="ECO:0000256" key="3">
    <source>
        <dbReference type="ARBA" id="ARBA00022679"/>
    </source>
</evidence>
<evidence type="ECO:0000259" key="8">
    <source>
        <dbReference type="Pfam" id="PF12161"/>
    </source>
</evidence>
<evidence type="ECO:0000256" key="2">
    <source>
        <dbReference type="ARBA" id="ARBA00022603"/>
    </source>
</evidence>
<organism evidence="9 10">
    <name type="scientific">Ruminiclostridium papyrosolvens DSM 2782</name>
    <dbReference type="NCBI Taxonomy" id="588581"/>
    <lineage>
        <taxon>Bacteria</taxon>
        <taxon>Bacillati</taxon>
        <taxon>Bacillota</taxon>
        <taxon>Clostridia</taxon>
        <taxon>Eubacteriales</taxon>
        <taxon>Oscillospiraceae</taxon>
        <taxon>Ruminiclostridium</taxon>
    </lineage>
</organism>
<dbReference type="AlphaFoldDB" id="F1T8H2"/>
<dbReference type="EMBL" id="ACXX02000001">
    <property type="protein sequence ID" value="EGD49770.1"/>
    <property type="molecule type" value="Genomic_DNA"/>
</dbReference>
<protein>
    <recommendedName>
        <fullName evidence="1">site-specific DNA-methyltransferase (adenine-specific)</fullName>
        <ecNumber evidence="1">2.1.1.72</ecNumber>
    </recommendedName>
</protein>
<dbReference type="InterPro" id="IPR003356">
    <property type="entry name" value="DNA_methylase_A-5"/>
</dbReference>
<dbReference type="GO" id="GO:0032259">
    <property type="term" value="P:methylation"/>
    <property type="evidence" value="ECO:0007669"/>
    <property type="project" value="UniProtKB-KW"/>
</dbReference>
<keyword evidence="3" id="KW-0808">Transferase</keyword>
<keyword evidence="10" id="KW-1185">Reference proteome</keyword>
<dbReference type="eggNOG" id="COG0286">
    <property type="taxonomic scope" value="Bacteria"/>
</dbReference>
<dbReference type="Proteomes" id="UP000003860">
    <property type="component" value="Unassembled WGS sequence"/>
</dbReference>
<dbReference type="PRINTS" id="PR00507">
    <property type="entry name" value="N12N6MTFRASE"/>
</dbReference>
<dbReference type="Pfam" id="PF12161">
    <property type="entry name" value="HsdM_N"/>
    <property type="match status" value="1"/>
</dbReference>
<evidence type="ECO:0000313" key="9">
    <source>
        <dbReference type="EMBL" id="EGD49770.1"/>
    </source>
</evidence>
<reference evidence="9" key="1">
    <citation type="submission" date="2009-07" db="EMBL/GenBank/DDBJ databases">
        <authorList>
            <consortium name="US DOE Joint Genome Institute (JGI-PGF)"/>
            <person name="Lucas S."/>
            <person name="Copeland A."/>
            <person name="Lapidus A."/>
            <person name="Glavina del Rio T."/>
            <person name="Tice H."/>
            <person name="Bruce D."/>
            <person name="Goodwin L."/>
            <person name="Pitluck S."/>
            <person name="Larimer F."/>
            <person name="Land M.L."/>
            <person name="Mouttaki H."/>
            <person name="He Z."/>
            <person name="Zhou J."/>
            <person name="Hemme C.L."/>
        </authorList>
    </citation>
    <scope>NUCLEOTIDE SEQUENCE [LARGE SCALE GENOMIC DNA]</scope>
    <source>
        <strain evidence="9">DSM 2782</strain>
    </source>
</reference>
<dbReference type="OrthoDB" id="9814572at2"/>
<dbReference type="RefSeq" id="WP_004616722.1">
    <property type="nucleotide sequence ID" value="NZ_ACXX02000001.1"/>
</dbReference>
<sequence>MSQQNSLNINEYTNFIWKIADLLRGDYKQSEYGDVVLPFTVLCRLDSVLLATKDKVLEIDKTSNFGDKVKEKLFEQATGMKFYNKSNFTFRKLKDDAPNIAENLRDYITSFSANVQEIMEAFNIYAQIERLDKAGLLYMIISKYADEIDLSPEKVPNDLMGYIFEELIRRFSEISNETAGEHFTPREVIRLMVSLIFNEDGAELSEDGKMTSLYDPAAGTGGMLAIGSDYLKSLNQTIYVDCYGQELNPMTYAVCKSDMLIKGQQYDRIYRGNSFTEDGTAGKTFSYMLCNPPFGVEWKKYDKAIKEENEKLGFAGRFGAGLPRISDGSFLFLQHMISKMKPVDEGGSRIAIVFNGSPLFTGDAGSGESEIRRWIIENDWLETIVALPDQMFYNTGISTYIWIVTNRKSKLRQGKIQLINAADFSEKMRKSLGSKRNQITDTQINEIVGIHKDFLPNEYSKIFDNEDFGYWKVTVERPVRYNFSCCEDRVYSLPIVFQKKKNCTWSWSQNDLDGQPMPQDLIDLKNDLVALGNEVYSDEKQFKALIAPVVKKHKLTAMQQRTLLYNVLSAEDENGTIYLDAKGNQVANTSLRDYETVPLKTDIQEYFAQEVLPHVPDAWIDESKTKKGYEIPFTRQFYKYVPLRASSVILSEIKALEDKIQADIADLFE</sequence>
<gene>
    <name evidence="9" type="ORF">Cpap_4213</name>
</gene>
<proteinExistence type="predicted"/>
<dbReference type="EC" id="2.1.1.72" evidence="1"/>
<dbReference type="PANTHER" id="PTHR42933:SF3">
    <property type="entry name" value="TYPE I RESTRICTION ENZYME MJAVIII METHYLASE SUBUNIT"/>
    <property type="match status" value="1"/>
</dbReference>
<dbReference type="InterPro" id="IPR002052">
    <property type="entry name" value="DNA_methylase_N6_adenine_CS"/>
</dbReference>
<evidence type="ECO:0000256" key="1">
    <source>
        <dbReference type="ARBA" id="ARBA00011900"/>
    </source>
</evidence>
<evidence type="ECO:0000313" key="10">
    <source>
        <dbReference type="Proteomes" id="UP000003860"/>
    </source>
</evidence>
<reference evidence="9" key="2">
    <citation type="submission" date="2011-01" db="EMBL/GenBank/DDBJ databases">
        <title>The Non-contiguous Finished genome of Clostridium papyrosolvens.</title>
        <authorList>
            <person name="Lucas S."/>
            <person name="Copeland A."/>
            <person name="Lapidus A."/>
            <person name="Cheng J.-F."/>
            <person name="Goodwin L."/>
            <person name="Pitluck S."/>
            <person name="Misra M."/>
            <person name="Chertkov O."/>
            <person name="Detter J.C."/>
            <person name="Han C."/>
            <person name="Tapia R."/>
            <person name="Land M."/>
            <person name="Hauser L."/>
            <person name="Kyrpides N."/>
            <person name="Ivanova N."/>
            <person name="Pagani I."/>
            <person name="Mouttaki H."/>
            <person name="He Z."/>
            <person name="Zhou J."/>
            <person name="Hemme C.L."/>
            <person name="Woyke T."/>
        </authorList>
    </citation>
    <scope>NUCLEOTIDE SEQUENCE [LARGE SCALE GENOMIC DNA]</scope>
    <source>
        <strain evidence="9">DSM 2782</strain>
    </source>
</reference>
<evidence type="ECO:0000256" key="6">
    <source>
        <dbReference type="ARBA" id="ARBA00047942"/>
    </source>
</evidence>
<dbReference type="GO" id="GO:0009007">
    <property type="term" value="F:site-specific DNA-methyltransferase (adenine-specific) activity"/>
    <property type="evidence" value="ECO:0007669"/>
    <property type="project" value="UniProtKB-EC"/>
</dbReference>
<dbReference type="STRING" id="588581.Cpap_4213"/>
<keyword evidence="2 9" id="KW-0489">Methyltransferase</keyword>